<feature type="binding site" evidence="7">
    <location>
        <position position="155"/>
    </location>
    <ligand>
        <name>carbamoyl phosphate</name>
        <dbReference type="ChEBI" id="CHEBI:58228"/>
    </ligand>
</feature>
<dbReference type="Pfam" id="PF02729">
    <property type="entry name" value="OTCace_N"/>
    <property type="match status" value="1"/>
</dbReference>
<dbReference type="GO" id="GO:0044205">
    <property type="term" value="P:'de novo' UMP biosynthetic process"/>
    <property type="evidence" value="ECO:0007669"/>
    <property type="project" value="UniProtKB-UniRule"/>
</dbReference>
<dbReference type="PRINTS" id="PR00100">
    <property type="entry name" value="AOTCASE"/>
</dbReference>
<feature type="binding site" evidence="7">
    <location>
        <position position="236"/>
    </location>
    <ligand>
        <name>L-aspartate</name>
        <dbReference type="ChEBI" id="CHEBI:29991"/>
    </ligand>
</feature>
<dbReference type="Pfam" id="PF00185">
    <property type="entry name" value="OTCace"/>
    <property type="match status" value="1"/>
</dbReference>
<dbReference type="EMBL" id="RCCP01000001">
    <property type="protein sequence ID" value="RLJ90220.1"/>
    <property type="molecule type" value="Genomic_DNA"/>
</dbReference>
<dbReference type="NCBIfam" id="NF002032">
    <property type="entry name" value="PRK00856.1"/>
    <property type="match status" value="1"/>
</dbReference>
<protein>
    <recommendedName>
        <fullName evidence="7">Aspartate carbamoyltransferase</fullName>
        <ecNumber evidence="7">2.1.3.2</ecNumber>
    </recommendedName>
    <alternativeName>
        <fullName evidence="7">Aspartate transcarbamylase</fullName>
        <shortName evidence="7">ATCase</shortName>
    </alternativeName>
</protein>
<feature type="binding site" evidence="7">
    <location>
        <position position="188"/>
    </location>
    <ligand>
        <name>L-aspartate</name>
        <dbReference type="ChEBI" id="CHEBI:29991"/>
    </ligand>
</feature>
<feature type="binding site" evidence="7">
    <location>
        <position position="277"/>
    </location>
    <ligand>
        <name>carbamoyl phosphate</name>
        <dbReference type="ChEBI" id="CHEBI:58228"/>
    </ligand>
</feature>
<dbReference type="GO" id="GO:0005829">
    <property type="term" value="C:cytosol"/>
    <property type="evidence" value="ECO:0007669"/>
    <property type="project" value="TreeGrafter"/>
</dbReference>
<feature type="binding site" evidence="7">
    <location>
        <position position="79"/>
    </location>
    <ligand>
        <name>carbamoyl phosphate</name>
        <dbReference type="ChEBI" id="CHEBI:58228"/>
    </ligand>
</feature>
<feature type="domain" description="Aspartate/ornithine carbamoyltransferase Asp/Orn-binding" evidence="8">
    <location>
        <begin position="174"/>
        <end position="314"/>
    </location>
</feature>
<dbReference type="InterPro" id="IPR006132">
    <property type="entry name" value="Asp/Orn_carbamoyltranf_P-bd"/>
</dbReference>
<feature type="binding site" evidence="7">
    <location>
        <position position="128"/>
    </location>
    <ligand>
        <name>carbamoyl phosphate</name>
        <dbReference type="ChEBI" id="CHEBI:58228"/>
    </ligand>
</feature>
<evidence type="ECO:0000256" key="6">
    <source>
        <dbReference type="ARBA" id="ARBA00048859"/>
    </source>
</evidence>
<dbReference type="UniPathway" id="UPA00070">
    <property type="reaction ID" value="UER00116"/>
</dbReference>
<dbReference type="HAMAP" id="MF_00001">
    <property type="entry name" value="Asp_carb_tr"/>
    <property type="match status" value="1"/>
</dbReference>
<comment type="function">
    <text evidence="5 7">Catalyzes the condensation of carbamoyl phosphate and aspartate to form carbamoyl aspartate and inorganic phosphate, the committed step in the de novo pyrimidine nucleotide biosynthesis pathway.</text>
</comment>
<proteinExistence type="inferred from homology"/>
<comment type="caution">
    <text evidence="10">The sequence shown here is derived from an EMBL/GenBank/DDBJ whole genome shotgun (WGS) entry which is preliminary data.</text>
</comment>
<dbReference type="EC" id="2.1.3.2" evidence="7"/>
<comment type="catalytic activity">
    <reaction evidence="6 7">
        <text>carbamoyl phosphate + L-aspartate = N-carbamoyl-L-aspartate + phosphate + H(+)</text>
        <dbReference type="Rhea" id="RHEA:20013"/>
        <dbReference type="ChEBI" id="CHEBI:15378"/>
        <dbReference type="ChEBI" id="CHEBI:29991"/>
        <dbReference type="ChEBI" id="CHEBI:32814"/>
        <dbReference type="ChEBI" id="CHEBI:43474"/>
        <dbReference type="ChEBI" id="CHEBI:58228"/>
        <dbReference type="EC" id="2.1.3.2"/>
    </reaction>
</comment>
<dbReference type="Gene3D" id="3.40.50.1370">
    <property type="entry name" value="Aspartate/ornithine carbamoyltransferase"/>
    <property type="match status" value="2"/>
</dbReference>
<comment type="similarity">
    <text evidence="2 7">Belongs to the aspartate/ornithine carbamoyltransferase superfamily. ATCase family.</text>
</comment>
<evidence type="ECO:0000313" key="11">
    <source>
        <dbReference type="Proteomes" id="UP000280791"/>
    </source>
</evidence>
<dbReference type="Proteomes" id="UP000280791">
    <property type="component" value="Unassembled WGS sequence"/>
</dbReference>
<evidence type="ECO:0000256" key="4">
    <source>
        <dbReference type="ARBA" id="ARBA00022975"/>
    </source>
</evidence>
<dbReference type="GO" id="GO:0006207">
    <property type="term" value="P:'de novo' pyrimidine nucleobase biosynthetic process"/>
    <property type="evidence" value="ECO:0007669"/>
    <property type="project" value="InterPro"/>
</dbReference>
<evidence type="ECO:0000256" key="3">
    <source>
        <dbReference type="ARBA" id="ARBA00022679"/>
    </source>
</evidence>
<dbReference type="GO" id="GO:0006520">
    <property type="term" value="P:amino acid metabolic process"/>
    <property type="evidence" value="ECO:0007669"/>
    <property type="project" value="InterPro"/>
</dbReference>
<gene>
    <name evidence="7" type="primary">pyrB</name>
    <name evidence="10" type="ORF">DFR62_0362</name>
</gene>
<feature type="binding site" evidence="7">
    <location>
        <position position="106"/>
    </location>
    <ligand>
        <name>L-aspartate</name>
        <dbReference type="ChEBI" id="CHEBI:29991"/>
    </ligand>
</feature>
<dbReference type="GO" id="GO:0004070">
    <property type="term" value="F:aspartate carbamoyltransferase activity"/>
    <property type="evidence" value="ECO:0007669"/>
    <property type="project" value="UniProtKB-UniRule"/>
</dbReference>
<sequence length="320" mass="36011">MDRGAVYPYFLTPSCPWEGVFLYSQRKGVSKLPNLLTMNNLENDKIMNLLKRAEQFEKGEKASLEGAVVNLFFEPSTRTKMSFEMAEHRLGLSVLPFETAFSSILKGETLYDTVKTMEAIGVKAVIIRHEEEEYYQQLAGCKVAVINGGDGSGQHPTQSLLDLYTIHQEFGRIDGIHVTIVGDIAHSRVAKSNAAALKQLGAKVSFVCPEEWSGDYDTTDDLDALIGETDVVMMLRVQHERHAVSALFSKERYHIKFGLTEARERKMKKDAIIMHPAPINRGVEIADSLVECQRSRIFKQMENGVFVRMAVLEYAMKGRE</sequence>
<dbReference type="FunFam" id="3.40.50.1370:FF:000011">
    <property type="entry name" value="Aspartate carbamoyltransferase"/>
    <property type="match status" value="1"/>
</dbReference>
<keyword evidence="11" id="KW-1185">Reference proteome</keyword>
<evidence type="ECO:0000259" key="9">
    <source>
        <dbReference type="Pfam" id="PF02729"/>
    </source>
</evidence>
<dbReference type="InterPro" id="IPR002082">
    <property type="entry name" value="Asp_carbamoyltransf"/>
</dbReference>
<evidence type="ECO:0000259" key="8">
    <source>
        <dbReference type="Pfam" id="PF00185"/>
    </source>
</evidence>
<keyword evidence="3 7" id="KW-0808">Transferase</keyword>
<dbReference type="InterPro" id="IPR036901">
    <property type="entry name" value="Asp/Orn_carbamoylTrfase_sf"/>
</dbReference>
<keyword evidence="4 7" id="KW-0665">Pyrimidine biosynthesis</keyword>
<dbReference type="PANTHER" id="PTHR45753">
    <property type="entry name" value="ORNITHINE CARBAMOYLTRANSFERASE, MITOCHONDRIAL"/>
    <property type="match status" value="1"/>
</dbReference>
<feature type="binding site" evidence="7">
    <location>
        <position position="278"/>
    </location>
    <ligand>
        <name>carbamoyl phosphate</name>
        <dbReference type="ChEBI" id="CHEBI:58228"/>
    </ligand>
</feature>
<evidence type="ECO:0000256" key="7">
    <source>
        <dbReference type="HAMAP-Rule" id="MF_00001"/>
    </source>
</evidence>
<reference evidence="10 11" key="1">
    <citation type="submission" date="2018-10" db="EMBL/GenBank/DDBJ databases">
        <title>Genomic Encyclopedia of Type Strains, Phase IV (KMG-IV): sequencing the most valuable type-strain genomes for metagenomic binning, comparative biology and taxonomic classification.</title>
        <authorList>
            <person name="Goeker M."/>
        </authorList>
    </citation>
    <scope>NUCLEOTIDE SEQUENCE [LARGE SCALE GENOMIC DNA]</scope>
    <source>
        <strain evidence="10 11">DSM 20549</strain>
    </source>
</reference>
<feature type="domain" description="Aspartate/ornithine carbamoyltransferase carbamoyl-P binding" evidence="9">
    <location>
        <begin position="34"/>
        <end position="168"/>
    </location>
</feature>
<dbReference type="GO" id="GO:0016597">
    <property type="term" value="F:amino acid binding"/>
    <property type="evidence" value="ECO:0007669"/>
    <property type="project" value="InterPro"/>
</dbReference>
<name>A0A497YKG1_9BACL</name>
<comment type="subunit">
    <text evidence="7">Heterododecamer (2C3:3R2) of six catalytic PyrB chains organized as two trimers (C3), and six regulatory PyrI chains organized as three dimers (R2).</text>
</comment>
<accession>A0A497YKG1</accession>
<dbReference type="PRINTS" id="PR00101">
    <property type="entry name" value="ATCASE"/>
</dbReference>
<evidence type="ECO:0000313" key="10">
    <source>
        <dbReference type="EMBL" id="RLJ90220.1"/>
    </source>
</evidence>
<evidence type="ECO:0000256" key="5">
    <source>
        <dbReference type="ARBA" id="ARBA00043884"/>
    </source>
</evidence>
<dbReference type="SUPFAM" id="SSF53671">
    <property type="entry name" value="Aspartate/ornithine carbamoyltransferase"/>
    <property type="match status" value="1"/>
</dbReference>
<evidence type="ECO:0000256" key="2">
    <source>
        <dbReference type="ARBA" id="ARBA00008896"/>
    </source>
</evidence>
<dbReference type="NCBIfam" id="TIGR00670">
    <property type="entry name" value="asp_carb_tr"/>
    <property type="match status" value="1"/>
</dbReference>
<dbReference type="PANTHER" id="PTHR45753:SF6">
    <property type="entry name" value="ASPARTATE CARBAMOYLTRANSFERASE"/>
    <property type="match status" value="1"/>
</dbReference>
<organism evidence="10 11">
    <name type="scientific">Planococcus citreus</name>
    <dbReference type="NCBI Taxonomy" id="1373"/>
    <lineage>
        <taxon>Bacteria</taxon>
        <taxon>Bacillati</taxon>
        <taxon>Bacillota</taxon>
        <taxon>Bacilli</taxon>
        <taxon>Bacillales</taxon>
        <taxon>Caryophanaceae</taxon>
        <taxon>Planococcus</taxon>
    </lineage>
</organism>
<feature type="binding site" evidence="7">
    <location>
        <position position="78"/>
    </location>
    <ligand>
        <name>carbamoyl phosphate</name>
        <dbReference type="ChEBI" id="CHEBI:58228"/>
    </ligand>
</feature>
<comment type="pathway">
    <text evidence="1 7">Pyrimidine metabolism; UMP biosynthesis via de novo pathway; (S)-dihydroorotate from bicarbonate: step 2/3.</text>
</comment>
<feature type="binding site" evidence="7">
    <location>
        <position position="158"/>
    </location>
    <ligand>
        <name>carbamoyl phosphate</name>
        <dbReference type="ChEBI" id="CHEBI:58228"/>
    </ligand>
</feature>
<dbReference type="AlphaFoldDB" id="A0A497YKG1"/>
<dbReference type="InterPro" id="IPR006130">
    <property type="entry name" value="Asp/Orn_carbamoylTrfase"/>
</dbReference>
<dbReference type="InterPro" id="IPR006131">
    <property type="entry name" value="Asp_carbamoyltransf_Asp/Orn-bd"/>
</dbReference>
<evidence type="ECO:0000256" key="1">
    <source>
        <dbReference type="ARBA" id="ARBA00004852"/>
    </source>
</evidence>
<dbReference type="PROSITE" id="PS00097">
    <property type="entry name" value="CARBAMOYLTRANSFERASE"/>
    <property type="match status" value="1"/>
</dbReference>